<keyword evidence="5 7" id="KW-0472">Membrane</keyword>
<dbReference type="Pfam" id="PF01554">
    <property type="entry name" value="MatE"/>
    <property type="match status" value="2"/>
</dbReference>
<organism evidence="8 9">
    <name type="scientific">Basidiobolus ranarum</name>
    <dbReference type="NCBI Taxonomy" id="34480"/>
    <lineage>
        <taxon>Eukaryota</taxon>
        <taxon>Fungi</taxon>
        <taxon>Fungi incertae sedis</taxon>
        <taxon>Zoopagomycota</taxon>
        <taxon>Entomophthoromycotina</taxon>
        <taxon>Basidiobolomycetes</taxon>
        <taxon>Basidiobolales</taxon>
        <taxon>Basidiobolaceae</taxon>
        <taxon>Basidiobolus</taxon>
    </lineage>
</organism>
<evidence type="ECO:0000256" key="2">
    <source>
        <dbReference type="ARBA" id="ARBA00010199"/>
    </source>
</evidence>
<feature type="transmembrane region" description="Helical" evidence="7">
    <location>
        <begin position="527"/>
        <end position="546"/>
    </location>
</feature>
<sequence>MTTSTPDNSNSINPNPNRAALNRRLSRRGEGGAPIIFKRRESSPAPPPAPPPGTTTSRAAARPLRSNPKAVPPLVRRDSLVVDNSTPKRSKRDKQATSDDTNKAKKAVSASESQEHNNARDEAVTNTSKVRGYGSTGGNTLDKVQEETDRLPSVGQKENDSLLVLPSKPSKPTRIIPTLDSKHHPIPSHITRVGSIHSTDSSLESSHISEEQPLLTIKEEAVELVKMAMPLVGSYLLQYIINLAGIMVLGRMGAEELGAATLASMFSTLTALSPGIGLATALDTLCSQAFTGAHDITVVGVHLQRAILFMVALWGALGFVWFNAEWIFINIMRQEPYLAQLAAIYLKWLWPGMLPVLLFESIKRYLQAQGIMNASTIILGIVTPFTFILTYLLVLWPPTAIGFAGAPIAYSISYTLVFLLTVGYIRYVNGSEAWGGWSHKCLEEWGTFIHLAIPSVVVISAEFCAWELVTLATTFFGITALAAQSVLVTTDACLYQITLGWGVAASIRVGHYLGGNLPLHAKRAAHAATYISFVMGLYNAILLIVLRHQWPYIFINDSGVIKLVAAITPVLAACQMCDVVGSIGGGILRGQGRPSIGAFFNLMGYYVIAVPLGGVLAFKFNMGLKGLWVALCA</sequence>
<feature type="transmembrane region" description="Helical" evidence="7">
    <location>
        <begin position="400"/>
        <end position="425"/>
    </location>
</feature>
<dbReference type="Proteomes" id="UP001479436">
    <property type="component" value="Unassembled WGS sequence"/>
</dbReference>
<dbReference type="PANTHER" id="PTHR11206">
    <property type="entry name" value="MULTIDRUG RESISTANCE PROTEIN"/>
    <property type="match status" value="1"/>
</dbReference>
<comment type="similarity">
    <text evidence="2">Belongs to the multi antimicrobial extrusion (MATE) (TC 2.A.66.1) family.</text>
</comment>
<feature type="non-terminal residue" evidence="8">
    <location>
        <position position="633"/>
    </location>
</feature>
<reference evidence="8 9" key="1">
    <citation type="submission" date="2023-04" db="EMBL/GenBank/DDBJ databases">
        <title>Genome of Basidiobolus ranarum AG-B5.</title>
        <authorList>
            <person name="Stajich J.E."/>
            <person name="Carter-House D."/>
            <person name="Gryganskyi A."/>
        </authorList>
    </citation>
    <scope>NUCLEOTIDE SEQUENCE [LARGE SCALE GENOMIC DNA]</scope>
    <source>
        <strain evidence="8 9">AG-B5</strain>
    </source>
</reference>
<feature type="transmembrane region" description="Helical" evidence="7">
    <location>
        <begin position="566"/>
        <end position="587"/>
    </location>
</feature>
<evidence type="ECO:0000256" key="1">
    <source>
        <dbReference type="ARBA" id="ARBA00004141"/>
    </source>
</evidence>
<evidence type="ECO:0000256" key="3">
    <source>
        <dbReference type="ARBA" id="ARBA00022692"/>
    </source>
</evidence>
<feature type="transmembrane region" description="Helical" evidence="7">
    <location>
        <begin position="337"/>
        <end position="359"/>
    </location>
</feature>
<evidence type="ECO:0000256" key="6">
    <source>
        <dbReference type="SAM" id="MobiDB-lite"/>
    </source>
</evidence>
<evidence type="ECO:0000256" key="5">
    <source>
        <dbReference type="ARBA" id="ARBA00023136"/>
    </source>
</evidence>
<feature type="transmembrane region" description="Helical" evidence="7">
    <location>
        <begin position="260"/>
        <end position="285"/>
    </location>
</feature>
<proteinExistence type="inferred from homology"/>
<feature type="transmembrane region" description="Helical" evidence="7">
    <location>
        <begin position="371"/>
        <end position="394"/>
    </location>
</feature>
<evidence type="ECO:0000313" key="9">
    <source>
        <dbReference type="Proteomes" id="UP001479436"/>
    </source>
</evidence>
<feature type="region of interest" description="Disordered" evidence="6">
    <location>
        <begin position="1"/>
        <end position="188"/>
    </location>
</feature>
<keyword evidence="3 7" id="KW-0812">Transmembrane</keyword>
<keyword evidence="4 7" id="KW-1133">Transmembrane helix</keyword>
<feature type="compositionally biased region" description="Basic and acidic residues" evidence="6">
    <location>
        <begin position="93"/>
        <end position="103"/>
    </location>
</feature>
<dbReference type="InterPro" id="IPR045069">
    <property type="entry name" value="MATE_euk"/>
</dbReference>
<dbReference type="InterPro" id="IPR002528">
    <property type="entry name" value="MATE_fam"/>
</dbReference>
<dbReference type="NCBIfam" id="TIGR00797">
    <property type="entry name" value="matE"/>
    <property type="match status" value="1"/>
</dbReference>
<dbReference type="EMBL" id="JASJQH010001948">
    <property type="protein sequence ID" value="KAK9760634.1"/>
    <property type="molecule type" value="Genomic_DNA"/>
</dbReference>
<gene>
    <name evidence="8" type="primary">ERC1_9</name>
    <name evidence="8" type="ORF">K7432_015149</name>
</gene>
<comment type="caution">
    <text evidence="8">The sequence shown here is derived from an EMBL/GenBank/DDBJ whole genome shotgun (WGS) entry which is preliminary data.</text>
</comment>
<dbReference type="CDD" id="cd13132">
    <property type="entry name" value="MATE_eukaryotic"/>
    <property type="match status" value="1"/>
</dbReference>
<protein>
    <submittedName>
        <fullName evidence="8">Ethionine resistance protein</fullName>
    </submittedName>
</protein>
<evidence type="ECO:0000313" key="8">
    <source>
        <dbReference type="EMBL" id="KAK9760634.1"/>
    </source>
</evidence>
<feature type="compositionally biased region" description="Low complexity" evidence="6">
    <location>
        <begin position="1"/>
        <end position="23"/>
    </location>
</feature>
<feature type="compositionally biased region" description="Basic and acidic residues" evidence="6">
    <location>
        <begin position="113"/>
        <end position="123"/>
    </location>
</feature>
<feature type="transmembrane region" description="Helical" evidence="7">
    <location>
        <begin position="599"/>
        <end position="618"/>
    </location>
</feature>
<accession>A0ABR2WGP6</accession>
<comment type="subcellular location">
    <subcellularLocation>
        <location evidence="1">Membrane</location>
        <topology evidence="1">Multi-pass membrane protein</topology>
    </subcellularLocation>
</comment>
<evidence type="ECO:0000256" key="7">
    <source>
        <dbReference type="SAM" id="Phobius"/>
    </source>
</evidence>
<feature type="compositionally biased region" description="Low complexity" evidence="6">
    <location>
        <begin position="54"/>
        <end position="63"/>
    </location>
</feature>
<feature type="transmembrane region" description="Helical" evidence="7">
    <location>
        <begin position="306"/>
        <end position="331"/>
    </location>
</feature>
<feature type="transmembrane region" description="Helical" evidence="7">
    <location>
        <begin position="236"/>
        <end position="254"/>
    </location>
</feature>
<evidence type="ECO:0000256" key="4">
    <source>
        <dbReference type="ARBA" id="ARBA00022989"/>
    </source>
</evidence>
<name>A0ABR2WGP6_9FUNG</name>
<feature type="compositionally biased region" description="Pro residues" evidence="6">
    <location>
        <begin position="44"/>
        <end position="53"/>
    </location>
</feature>
<keyword evidence="9" id="KW-1185">Reference proteome</keyword>